<dbReference type="Proteomes" id="UP001519363">
    <property type="component" value="Unassembled WGS sequence"/>
</dbReference>
<comment type="similarity">
    <text evidence="3 11">Belongs to the CobT family.</text>
</comment>
<reference evidence="13 14" key="1">
    <citation type="submission" date="2021-03" db="EMBL/GenBank/DDBJ databases">
        <title>Sequencing the genomes of 1000 actinobacteria strains.</title>
        <authorList>
            <person name="Klenk H.-P."/>
        </authorList>
    </citation>
    <scope>NUCLEOTIDE SEQUENCE [LARGE SCALE GENOMIC DNA]</scope>
    <source>
        <strain evidence="13 14">DSM 44580</strain>
    </source>
</reference>
<feature type="compositionally biased region" description="Low complexity" evidence="12">
    <location>
        <begin position="404"/>
        <end position="414"/>
    </location>
</feature>
<evidence type="ECO:0000256" key="11">
    <source>
        <dbReference type="HAMAP-Rule" id="MF_00230"/>
    </source>
</evidence>
<evidence type="ECO:0000256" key="12">
    <source>
        <dbReference type="SAM" id="MobiDB-lite"/>
    </source>
</evidence>
<gene>
    <name evidence="11" type="primary">cobT</name>
    <name evidence="13" type="ORF">JOF53_002685</name>
</gene>
<evidence type="ECO:0000256" key="7">
    <source>
        <dbReference type="ARBA" id="ARBA00022676"/>
    </source>
</evidence>
<evidence type="ECO:0000256" key="9">
    <source>
        <dbReference type="ARBA" id="ARBA00030686"/>
    </source>
</evidence>
<organism evidence="13 14">
    <name type="scientific">Crossiella equi</name>
    <dbReference type="NCBI Taxonomy" id="130796"/>
    <lineage>
        <taxon>Bacteria</taxon>
        <taxon>Bacillati</taxon>
        <taxon>Actinomycetota</taxon>
        <taxon>Actinomycetes</taxon>
        <taxon>Pseudonocardiales</taxon>
        <taxon>Pseudonocardiaceae</taxon>
        <taxon>Crossiella</taxon>
    </lineage>
</organism>
<feature type="region of interest" description="Disordered" evidence="12">
    <location>
        <begin position="346"/>
        <end position="414"/>
    </location>
</feature>
<protein>
    <recommendedName>
        <fullName evidence="5 11">Nicotinate-nucleotide--dimethylbenzimidazole phosphoribosyltransferase</fullName>
        <shortName evidence="11">NN:DBI PRT</shortName>
        <ecNumber evidence="4 11">2.4.2.21</ecNumber>
    </recommendedName>
    <alternativeName>
        <fullName evidence="9 11">N(1)-alpha-phosphoribosyltransferase</fullName>
    </alternativeName>
</protein>
<name>A0ABS5AB46_9PSEU</name>
<dbReference type="NCBIfam" id="NF000996">
    <property type="entry name" value="PRK00105.1"/>
    <property type="match status" value="1"/>
</dbReference>
<proteinExistence type="inferred from homology"/>
<keyword evidence="7 11" id="KW-0328">Glycosyltransferase</keyword>
<dbReference type="Gene3D" id="1.10.1610.10">
    <property type="match status" value="1"/>
</dbReference>
<dbReference type="SUPFAM" id="SSF52733">
    <property type="entry name" value="Nicotinate mononucleotide:5,6-dimethylbenzimidazole phosphoribosyltransferase (CobT)"/>
    <property type="match status" value="1"/>
</dbReference>
<keyword evidence="6 11" id="KW-0169">Cobalamin biosynthesis</keyword>
<evidence type="ECO:0000256" key="10">
    <source>
        <dbReference type="ARBA" id="ARBA00047340"/>
    </source>
</evidence>
<dbReference type="InterPro" id="IPR023195">
    <property type="entry name" value="Nict_dMeBzImd_PRibTrfase_N"/>
</dbReference>
<evidence type="ECO:0000256" key="2">
    <source>
        <dbReference type="ARBA" id="ARBA00005049"/>
    </source>
</evidence>
<dbReference type="PANTHER" id="PTHR43463">
    <property type="entry name" value="NICOTINATE-NUCLEOTIDE--DIMETHYLBENZIMIDAZOLE PHOSPHORIBOSYLTRANSFERASE"/>
    <property type="match status" value="1"/>
</dbReference>
<keyword evidence="14" id="KW-1185">Reference proteome</keyword>
<comment type="pathway">
    <text evidence="2 11">Nucleoside biosynthesis; alpha-ribazole biosynthesis; alpha-ribazole from 5,6-dimethylbenzimidazole: step 1/2.</text>
</comment>
<evidence type="ECO:0000256" key="1">
    <source>
        <dbReference type="ARBA" id="ARBA00002197"/>
    </source>
</evidence>
<evidence type="ECO:0000313" key="14">
    <source>
        <dbReference type="Proteomes" id="UP001519363"/>
    </source>
</evidence>
<dbReference type="Pfam" id="PF02277">
    <property type="entry name" value="DBI_PRT"/>
    <property type="match status" value="1"/>
</dbReference>
<feature type="compositionally biased region" description="Pro residues" evidence="12">
    <location>
        <begin position="385"/>
        <end position="403"/>
    </location>
</feature>
<dbReference type="NCBIfam" id="TIGR03160">
    <property type="entry name" value="cobT_DBIPRT"/>
    <property type="match status" value="1"/>
</dbReference>
<evidence type="ECO:0000256" key="5">
    <source>
        <dbReference type="ARBA" id="ARBA00015486"/>
    </source>
</evidence>
<keyword evidence="8 11" id="KW-0808">Transferase</keyword>
<dbReference type="CDD" id="cd02439">
    <property type="entry name" value="DMB-PRT_CobT"/>
    <property type="match status" value="1"/>
</dbReference>
<comment type="caution">
    <text evidence="13">The sequence shown here is derived from an EMBL/GenBank/DDBJ whole genome shotgun (WGS) entry which is preliminary data.</text>
</comment>
<evidence type="ECO:0000256" key="3">
    <source>
        <dbReference type="ARBA" id="ARBA00007110"/>
    </source>
</evidence>
<dbReference type="HAMAP" id="MF_00230">
    <property type="entry name" value="CobT"/>
    <property type="match status" value="1"/>
</dbReference>
<feature type="compositionally biased region" description="Low complexity" evidence="12">
    <location>
        <begin position="352"/>
        <end position="368"/>
    </location>
</feature>
<evidence type="ECO:0000313" key="13">
    <source>
        <dbReference type="EMBL" id="MBP2473813.1"/>
    </source>
</evidence>
<feature type="active site" description="Proton acceptor" evidence="11">
    <location>
        <position position="317"/>
    </location>
</feature>
<dbReference type="GO" id="GO:0008939">
    <property type="term" value="F:nicotinate-nucleotide-dimethylbenzimidazole phosphoribosyltransferase activity"/>
    <property type="evidence" value="ECO:0007669"/>
    <property type="project" value="UniProtKB-EC"/>
</dbReference>
<dbReference type="InterPro" id="IPR017846">
    <property type="entry name" value="Nict_dMeBzImd_PRibTrfase_bact"/>
</dbReference>
<dbReference type="PANTHER" id="PTHR43463:SF1">
    <property type="entry name" value="NICOTINATE-NUCLEOTIDE--DIMETHYLBENZIMIDAZOLE PHOSPHORIBOSYLTRANSFERASE"/>
    <property type="match status" value="1"/>
</dbReference>
<evidence type="ECO:0000256" key="8">
    <source>
        <dbReference type="ARBA" id="ARBA00022679"/>
    </source>
</evidence>
<evidence type="ECO:0000256" key="6">
    <source>
        <dbReference type="ARBA" id="ARBA00022573"/>
    </source>
</evidence>
<sequence>MDYEAVRFPPVAPPDAEARYAATERQAQLTKPAGSLGRLEQLGVWLSACQGVCPPKPLERARVVVFAGDHGVAAHGVSAYPSEVTGQMVGGFLAGTAAVNVLAEAAGATVRVVDMSVAGDTAPEVSGHKIRRGSGRIDREDALTEAEAVAAIKAGRDIADEEIDAGADLLIAGDMGIGNTTPAAVLIAALTGSEPVAVVGRGTGIDDHGWMRKTAAIRDALRRARPVSADPIGLLRTSGGADLAAMAGFLAQAALRRTPVLLDGVVVGAAAMVAEELAPGAREWWQAGHRSVEPAHTIVLDHLDLTPLLEFRLRLGEGSGAVAALPLLKMASRILSDMATFTEAGISGPSGEASTPVVEPSSVVAAPTEDGPRDSPEETSHPTPLSSPEPAPAAPAQPEPPAAPRIVVAPPTDL</sequence>
<dbReference type="EC" id="2.4.2.21" evidence="4 11"/>
<dbReference type="InterPro" id="IPR036087">
    <property type="entry name" value="Nict_dMeBzImd_PRibTrfase_sf"/>
</dbReference>
<dbReference type="InterPro" id="IPR003200">
    <property type="entry name" value="Nict_dMeBzImd_PRibTrfase"/>
</dbReference>
<feature type="compositionally biased region" description="Basic and acidic residues" evidence="12">
    <location>
        <begin position="370"/>
        <end position="380"/>
    </location>
</feature>
<dbReference type="EMBL" id="JAGIOO010000001">
    <property type="protein sequence ID" value="MBP2473813.1"/>
    <property type="molecule type" value="Genomic_DNA"/>
</dbReference>
<accession>A0ABS5AB46</accession>
<comment type="catalytic activity">
    <reaction evidence="10 11">
        <text>5,6-dimethylbenzimidazole + nicotinate beta-D-ribonucleotide = alpha-ribazole 5'-phosphate + nicotinate + H(+)</text>
        <dbReference type="Rhea" id="RHEA:11196"/>
        <dbReference type="ChEBI" id="CHEBI:15378"/>
        <dbReference type="ChEBI" id="CHEBI:15890"/>
        <dbReference type="ChEBI" id="CHEBI:32544"/>
        <dbReference type="ChEBI" id="CHEBI:57502"/>
        <dbReference type="ChEBI" id="CHEBI:57918"/>
        <dbReference type="EC" id="2.4.2.21"/>
    </reaction>
</comment>
<comment type="function">
    <text evidence="1 11">Catalyzes the synthesis of alpha-ribazole-5'-phosphate from nicotinate mononucleotide (NAMN) and 5,6-dimethylbenzimidazole (DMB).</text>
</comment>
<dbReference type="Gene3D" id="3.40.50.10210">
    <property type="match status" value="1"/>
</dbReference>
<evidence type="ECO:0000256" key="4">
    <source>
        <dbReference type="ARBA" id="ARBA00011991"/>
    </source>
</evidence>